<keyword evidence="1 4" id="KW-0349">Heme</keyword>
<reference evidence="6 7" key="1">
    <citation type="submission" date="2020-05" db="EMBL/GenBank/DDBJ databases">
        <title>Complete genome sequence of Alicycliphilus denitrificans DP3.</title>
        <authorList>
            <person name="Chen X."/>
        </authorList>
    </citation>
    <scope>NUCLEOTIDE SEQUENCE [LARGE SCALE GENOMIC DNA]</scope>
    <source>
        <strain evidence="6 7">DP3</strain>
    </source>
</reference>
<sequence length="167" mass="18477">MTLKPLILGAVGLLALLLVAGAGYFSLRVSNRQAAAPVHSLRPDDPQVLRVGARIYAQQCAACHGARSEGQPSWRVRGPDGLLPAPPHDASGHTWHHPDEQLFAITKQGLAQLINQPDYRTAMPIYDGVLSDNEIVAVLSWIKAQWPPEIRQRHDEINVQYRRSLSR</sequence>
<dbReference type="Gene3D" id="1.10.760.10">
    <property type="entry name" value="Cytochrome c-like domain"/>
    <property type="match status" value="1"/>
</dbReference>
<keyword evidence="3 4" id="KW-0408">Iron</keyword>
<evidence type="ECO:0000313" key="7">
    <source>
        <dbReference type="Proteomes" id="UP000500755"/>
    </source>
</evidence>
<dbReference type="GO" id="GO:0046872">
    <property type="term" value="F:metal ion binding"/>
    <property type="evidence" value="ECO:0007669"/>
    <property type="project" value="UniProtKB-KW"/>
</dbReference>
<evidence type="ECO:0000313" key="6">
    <source>
        <dbReference type="EMBL" id="QKD42580.1"/>
    </source>
</evidence>
<evidence type="ECO:0000256" key="4">
    <source>
        <dbReference type="PROSITE-ProRule" id="PRU00433"/>
    </source>
</evidence>
<feature type="domain" description="Cytochrome c" evidence="5">
    <location>
        <begin position="47"/>
        <end position="146"/>
    </location>
</feature>
<protein>
    <submittedName>
        <fullName evidence="6">Cytochrome c</fullName>
    </submittedName>
</protein>
<dbReference type="InterPro" id="IPR036909">
    <property type="entry name" value="Cyt_c-like_dom_sf"/>
</dbReference>
<proteinExistence type="predicted"/>
<evidence type="ECO:0000256" key="1">
    <source>
        <dbReference type="ARBA" id="ARBA00022617"/>
    </source>
</evidence>
<evidence type="ECO:0000256" key="3">
    <source>
        <dbReference type="ARBA" id="ARBA00023004"/>
    </source>
</evidence>
<dbReference type="AlphaFoldDB" id="A0A858ZP12"/>
<organism evidence="6 7">
    <name type="scientific">Alicycliphilus denitrificans</name>
    <dbReference type="NCBI Taxonomy" id="179636"/>
    <lineage>
        <taxon>Bacteria</taxon>
        <taxon>Pseudomonadati</taxon>
        <taxon>Pseudomonadota</taxon>
        <taxon>Betaproteobacteria</taxon>
        <taxon>Burkholderiales</taxon>
        <taxon>Comamonadaceae</taxon>
        <taxon>Alicycliphilus</taxon>
    </lineage>
</organism>
<evidence type="ECO:0000259" key="5">
    <source>
        <dbReference type="PROSITE" id="PS51007"/>
    </source>
</evidence>
<dbReference type="InterPro" id="IPR051459">
    <property type="entry name" value="Cytochrome_c-type_DH"/>
</dbReference>
<dbReference type="Pfam" id="PF13442">
    <property type="entry name" value="Cytochrome_CBB3"/>
    <property type="match status" value="1"/>
</dbReference>
<accession>A0A858ZP12</accession>
<gene>
    <name evidence="6" type="ORF">HF896_02720</name>
</gene>
<dbReference type="EMBL" id="CP051298">
    <property type="protein sequence ID" value="QKD42580.1"/>
    <property type="molecule type" value="Genomic_DNA"/>
</dbReference>
<dbReference type="SUPFAM" id="SSF46626">
    <property type="entry name" value="Cytochrome c"/>
    <property type="match status" value="1"/>
</dbReference>
<keyword evidence="2 4" id="KW-0479">Metal-binding</keyword>
<dbReference type="RefSeq" id="WP_168727665.1">
    <property type="nucleotide sequence ID" value="NZ_CP051298.1"/>
</dbReference>
<name>A0A858ZP12_9BURK</name>
<dbReference type="InterPro" id="IPR009056">
    <property type="entry name" value="Cyt_c-like_dom"/>
</dbReference>
<dbReference type="PANTHER" id="PTHR35008">
    <property type="entry name" value="BLL4482 PROTEIN-RELATED"/>
    <property type="match status" value="1"/>
</dbReference>
<dbReference type="GO" id="GO:0020037">
    <property type="term" value="F:heme binding"/>
    <property type="evidence" value="ECO:0007669"/>
    <property type="project" value="InterPro"/>
</dbReference>
<dbReference type="PANTHER" id="PTHR35008:SF4">
    <property type="entry name" value="BLL4482 PROTEIN"/>
    <property type="match status" value="1"/>
</dbReference>
<dbReference type="PROSITE" id="PS51007">
    <property type="entry name" value="CYTC"/>
    <property type="match status" value="1"/>
</dbReference>
<dbReference type="GO" id="GO:0009055">
    <property type="term" value="F:electron transfer activity"/>
    <property type="evidence" value="ECO:0007669"/>
    <property type="project" value="InterPro"/>
</dbReference>
<dbReference type="Proteomes" id="UP000500755">
    <property type="component" value="Chromosome"/>
</dbReference>
<evidence type="ECO:0000256" key="2">
    <source>
        <dbReference type="ARBA" id="ARBA00022723"/>
    </source>
</evidence>